<evidence type="ECO:0000259" key="3">
    <source>
        <dbReference type="PROSITE" id="PS50085"/>
    </source>
</evidence>
<keyword evidence="1" id="KW-0343">GTPase activation</keyword>
<dbReference type="EMBL" id="CAXITT010000507">
    <property type="protein sequence ID" value="CAL1542795.1"/>
    <property type="molecule type" value="Genomic_DNA"/>
</dbReference>
<evidence type="ECO:0000313" key="5">
    <source>
        <dbReference type="Proteomes" id="UP001497497"/>
    </source>
</evidence>
<dbReference type="GO" id="GO:0051056">
    <property type="term" value="P:regulation of small GTPase mediated signal transduction"/>
    <property type="evidence" value="ECO:0007669"/>
    <property type="project" value="InterPro"/>
</dbReference>
<dbReference type="InterPro" id="IPR027107">
    <property type="entry name" value="Tuberin/Ral-act_asu"/>
</dbReference>
<dbReference type="GO" id="GO:0032007">
    <property type="term" value="P:negative regulation of TOR signaling"/>
    <property type="evidence" value="ECO:0007669"/>
    <property type="project" value="InterPro"/>
</dbReference>
<dbReference type="SUPFAM" id="SSF111347">
    <property type="entry name" value="Rap/Ran-GAP"/>
    <property type="match status" value="1"/>
</dbReference>
<dbReference type="Proteomes" id="UP001497497">
    <property type="component" value="Unassembled WGS sequence"/>
</dbReference>
<dbReference type="InterPro" id="IPR024584">
    <property type="entry name" value="Tuberin_N"/>
</dbReference>
<keyword evidence="5" id="KW-1185">Reference proteome</keyword>
<reference evidence="4 5" key="1">
    <citation type="submission" date="2024-04" db="EMBL/GenBank/DDBJ databases">
        <authorList>
            <consortium name="Genoscope - CEA"/>
            <person name="William W."/>
        </authorList>
    </citation>
    <scope>NUCLEOTIDE SEQUENCE [LARGE SCALE GENOMIC DNA]</scope>
</reference>
<dbReference type="PROSITE" id="PS50085">
    <property type="entry name" value="RAPGAP"/>
    <property type="match status" value="1"/>
</dbReference>
<dbReference type="PANTHER" id="PTHR10063:SF0">
    <property type="entry name" value="TUBERIN"/>
    <property type="match status" value="1"/>
</dbReference>
<dbReference type="Gene3D" id="3.40.50.11210">
    <property type="entry name" value="Rap/Ran-GAP"/>
    <property type="match status" value="1"/>
</dbReference>
<feature type="region of interest" description="Disordered" evidence="2">
    <location>
        <begin position="1351"/>
        <end position="1461"/>
    </location>
</feature>
<dbReference type="GO" id="GO:0046627">
    <property type="term" value="P:negative regulation of insulin receptor signaling pathway"/>
    <property type="evidence" value="ECO:0007669"/>
    <property type="project" value="TreeGrafter"/>
</dbReference>
<feature type="region of interest" description="Disordered" evidence="2">
    <location>
        <begin position="1087"/>
        <end position="1126"/>
    </location>
</feature>
<gene>
    <name evidence="4" type="ORF">GSLYS_00016329001</name>
</gene>
<dbReference type="PANTHER" id="PTHR10063">
    <property type="entry name" value="TUBERIN"/>
    <property type="match status" value="1"/>
</dbReference>
<dbReference type="Pfam" id="PF11864">
    <property type="entry name" value="DUF3384"/>
    <property type="match status" value="1"/>
</dbReference>
<dbReference type="Gene3D" id="1.25.10.10">
    <property type="entry name" value="Leucine-rich Repeat Variant"/>
    <property type="match status" value="1"/>
</dbReference>
<feature type="domain" description="Rap-GAP" evidence="3">
    <location>
        <begin position="1589"/>
        <end position="1817"/>
    </location>
</feature>
<dbReference type="InterPro" id="IPR003913">
    <property type="entry name" value="Tuberin"/>
</dbReference>
<feature type="region of interest" description="Disordered" evidence="2">
    <location>
        <begin position="1494"/>
        <end position="1521"/>
    </location>
</feature>
<dbReference type="Pfam" id="PF03542">
    <property type="entry name" value="Tuberin"/>
    <property type="match status" value="1"/>
</dbReference>
<protein>
    <recommendedName>
        <fullName evidence="3">Rap-GAP domain-containing protein</fullName>
    </recommendedName>
</protein>
<dbReference type="GO" id="GO:0005096">
    <property type="term" value="F:GTPase activator activity"/>
    <property type="evidence" value="ECO:0007669"/>
    <property type="project" value="UniProtKB-KW"/>
</dbReference>
<dbReference type="Pfam" id="PF02145">
    <property type="entry name" value="Rap_GAP"/>
    <property type="match status" value="1"/>
</dbReference>
<dbReference type="InterPro" id="IPR000331">
    <property type="entry name" value="Rap/Ran_GAP_dom"/>
</dbReference>
<dbReference type="SUPFAM" id="SSF48371">
    <property type="entry name" value="ARM repeat"/>
    <property type="match status" value="1"/>
</dbReference>
<dbReference type="InterPro" id="IPR011989">
    <property type="entry name" value="ARM-like"/>
</dbReference>
<evidence type="ECO:0000256" key="2">
    <source>
        <dbReference type="SAM" id="MobiDB-lite"/>
    </source>
</evidence>
<dbReference type="GO" id="GO:0030178">
    <property type="term" value="P:negative regulation of Wnt signaling pathway"/>
    <property type="evidence" value="ECO:0007669"/>
    <property type="project" value="TreeGrafter"/>
</dbReference>
<dbReference type="InterPro" id="IPR035974">
    <property type="entry name" value="Rap/Ran-GAP_sf"/>
</dbReference>
<feature type="region of interest" description="Disordered" evidence="2">
    <location>
        <begin position="957"/>
        <end position="990"/>
    </location>
</feature>
<feature type="compositionally biased region" description="Polar residues" evidence="2">
    <location>
        <begin position="1087"/>
        <end position="1096"/>
    </location>
</feature>
<dbReference type="GO" id="GO:0051726">
    <property type="term" value="P:regulation of cell cycle"/>
    <property type="evidence" value="ECO:0007669"/>
    <property type="project" value="TreeGrafter"/>
</dbReference>
<dbReference type="GO" id="GO:0051898">
    <property type="term" value="P:negative regulation of phosphatidylinositol 3-kinase/protein kinase B signal transduction"/>
    <property type="evidence" value="ECO:0007669"/>
    <property type="project" value="TreeGrafter"/>
</dbReference>
<dbReference type="FunFam" id="3.40.50.11210:FF:000001">
    <property type="entry name" value="Ral GTPase-activating protein subunit alpha-1 isoform 1"/>
    <property type="match status" value="1"/>
</dbReference>
<evidence type="ECO:0000313" key="4">
    <source>
        <dbReference type="EMBL" id="CAL1542795.1"/>
    </source>
</evidence>
<organism evidence="4 5">
    <name type="scientific">Lymnaea stagnalis</name>
    <name type="common">Great pond snail</name>
    <name type="synonym">Helix stagnalis</name>
    <dbReference type="NCBI Taxonomy" id="6523"/>
    <lineage>
        <taxon>Eukaryota</taxon>
        <taxon>Metazoa</taxon>
        <taxon>Spiralia</taxon>
        <taxon>Lophotrochozoa</taxon>
        <taxon>Mollusca</taxon>
        <taxon>Gastropoda</taxon>
        <taxon>Heterobranchia</taxon>
        <taxon>Euthyneura</taxon>
        <taxon>Panpulmonata</taxon>
        <taxon>Hygrophila</taxon>
        <taxon>Lymnaeoidea</taxon>
        <taxon>Lymnaeidae</taxon>
        <taxon>Lymnaea</taxon>
    </lineage>
</organism>
<feature type="region of interest" description="Disordered" evidence="2">
    <location>
        <begin position="1268"/>
        <end position="1290"/>
    </location>
</feature>
<dbReference type="GO" id="GO:0033596">
    <property type="term" value="C:TSC1-TSC2 complex"/>
    <property type="evidence" value="ECO:0007669"/>
    <property type="project" value="InterPro"/>
</dbReference>
<feature type="compositionally biased region" description="Low complexity" evidence="2">
    <location>
        <begin position="1497"/>
        <end position="1507"/>
    </location>
</feature>
<accession>A0AAV2IAY7</accession>
<dbReference type="PRINTS" id="PR01431">
    <property type="entry name" value="TUBERIN"/>
</dbReference>
<dbReference type="GO" id="GO:0005634">
    <property type="term" value="C:nucleus"/>
    <property type="evidence" value="ECO:0007669"/>
    <property type="project" value="InterPro"/>
</dbReference>
<dbReference type="InterPro" id="IPR018515">
    <property type="entry name" value="Tuberin-type_domain"/>
</dbReference>
<evidence type="ECO:0000256" key="1">
    <source>
        <dbReference type="ARBA" id="ARBA00022468"/>
    </source>
</evidence>
<comment type="caution">
    <text evidence="4">The sequence shown here is derived from an EMBL/GenBank/DDBJ whole genome shotgun (WGS) entry which is preliminary data.</text>
</comment>
<feature type="compositionally biased region" description="Polar residues" evidence="2">
    <location>
        <begin position="1111"/>
        <end position="1122"/>
    </location>
</feature>
<dbReference type="InterPro" id="IPR016024">
    <property type="entry name" value="ARM-type_fold"/>
</dbReference>
<name>A0AAV2IAY7_LYMST</name>
<proteinExistence type="predicted"/>
<sequence>MSGSGKQPAKNEENFSKVKEKMQKFFGFGKTSAPHTVPKATAREVVFTHEILKEIGPESPANNRIRTIRELCEVVKHKQLEDNAVEALWGQISDLLNTHVLPENRQLALHFLLCLLEGQLSYMTIVRGHFFRVIEGLTEKSDIRLRLELFKTLSECGKNLLYFEDKIGGFLLHLMPDVLSAGLVVSFLPIILNVIKYNAAYLDEDVMSGLVQQTCMIPNKTLLDEEITKCLQVLDAVICYSYLPSTSLYYFVAALCHTVDKAPYSEKSWELMRKLLGTYLGHSAIFTMCSILQNKKQPVDVLLLRGAIFFTGMALWGSRRVPTLKYTHASILPSFSQALCHENNIVAYEIVLSLQRLVHKYGKDLEHVTWNIILDILEKLLNQMDKCDFDKKVATETHQVITTIETLNTSRQFFGPTARLFKIVEMCASKRPTSSVCALIDYYHSHFIHPGQENWIETLHSLMEKYFKGQTRTEVRKKALDVLSLVLSINTHVYEKELIDYVVIPHFMRIDSDPDTEVRCKAVELLIGLCEDCHSNEFFELILIVEEILKKPLGGHMLELDRRDEPGRRDESGMGSDEGNLRDIYTGVTKIIEVFKIKLYTAPATHCQKLYEVLVSHLEQHYSHLYLGKTACAIRKMIFNLLLLLRADSRTRVGLADRKPGERHVFSPYVMCQPSEDLEALWLKSPSVPGLHITSVSQLYAVIEYEHTFKLFLRCLETERDWSVIQAVLENMPLILENKTLVLSADRSLIDALCGKLCSMVKDRTVEQSKKLINRPNNFTRSDFHSFVFPVLASMVTYHSHLDKSRLKELVNCLEFGLVSKCAKICVTTLRICSLEMKELMMRMLPSVLLSLSKISATISMAIPVLAFLSSIVRIPKLYANFVEDQYMSVFAIALPYTNPFKFSHYTVSLAHHVIGIWFIRCRLPFRRGFVKYIQRGLKYNVLQLFEENSIRHLSSFNQDSTDRGRTSSLNEGHRSRRRNVSGVEGVRNDGRIPMDEKMSQFHKELTETCIDMMSRYAFGNFTALPRRSPVAQFLLKDGQSGMWVVGNKIITVSTSGGGNKSGNSGLCDNCLAVFLRSQGEFGQDVKSSASNVTISSRRDRRRHKSMASLGRSQTQTDSLGLSESDELQLPRRSLDDMSLLQDASGDPFGRDDVAVQTGSSLNKDGLDPLLTEIKHQFPEHRTFSSTQCSCWCTSWAEVNIRGASGVVSWMMRIENESSSYSFYSDPSLPDITQLLAPVRCKTPDSDSLGKIDSGSLCEEEYETLHSQHFSETEKSTSREDLNGGDPHEVRTSCVQTEFNHQASIRRVSSSPTFVTDSLNEELGQSQRSRSDRNLQAQTIVKSLDTEASRYRSEAEDFSQTESVQFEHAHSNINRPIAGTTSERKSDLSLKLSMDEKNLDKAPQKNSVESNDGVFKSGQSLPSKHGSPDAAAYRSRAETSSGEIHRKPIGVQSVESNEHKKIAQRSYSMELEGTRRPEHLQLLSSHSRDIDKFVQESSPNDESSTSSLQDEVPELRQMKRRGHTISVMSTAAADARQADEFQGSGSAKDSKTGLNPNYVFLQLYHSHPLVQSQEQPLRVPQTDKFRRTVDMLDHIYPYETHKIGVLYMGKGQASDEKTLLSNEFGSPRYTKFIMALGDMISIEEAEREKVYLGGLTPSDGKFAVAWQDESLRVIFHIATLMPNRPGDTRFNNKKSHIGNDFVTIVYNDSSEDYKSGTISGQFNFVSIIIRPLDYESNAVTLTTKEDIADILGHTHTKIISDANLPLLVRQIAINCNLASMVLQRQQSTVGSPEVFASNWLERLRQIKLLKQRILEHQPEESLVSESASPSHMWPPTGAGGDAGIGAYEDFTDFL</sequence>
<feature type="compositionally biased region" description="Basic and acidic residues" evidence="2">
    <location>
        <begin position="1382"/>
        <end position="1403"/>
    </location>
</feature>